<feature type="transmembrane region" description="Helical" evidence="4">
    <location>
        <begin position="233"/>
        <end position="253"/>
    </location>
</feature>
<dbReference type="InParanoid" id="A0A165C9H3"/>
<dbReference type="AlphaFoldDB" id="A0A165C9H3"/>
<reference evidence="6 7" key="1">
    <citation type="journal article" date="2016" name="Mol. Biol. Evol.">
        <title>Comparative Genomics of Early-Diverging Mushroom-Forming Fungi Provides Insights into the Origins of Lignocellulose Decay Capabilities.</title>
        <authorList>
            <person name="Nagy L.G."/>
            <person name="Riley R."/>
            <person name="Tritt A."/>
            <person name="Adam C."/>
            <person name="Daum C."/>
            <person name="Floudas D."/>
            <person name="Sun H."/>
            <person name="Yadav J.S."/>
            <person name="Pangilinan J."/>
            <person name="Larsson K.H."/>
            <person name="Matsuura K."/>
            <person name="Barry K."/>
            <person name="Labutti K."/>
            <person name="Kuo R."/>
            <person name="Ohm R.A."/>
            <person name="Bhattacharya S.S."/>
            <person name="Shirouzu T."/>
            <person name="Yoshinaga Y."/>
            <person name="Martin F.M."/>
            <person name="Grigoriev I.V."/>
            <person name="Hibbett D.S."/>
        </authorList>
    </citation>
    <scope>NUCLEOTIDE SEQUENCE [LARGE SCALE GENOMIC DNA]</scope>
    <source>
        <strain evidence="6 7">HHB12029</strain>
    </source>
</reference>
<dbReference type="STRING" id="1314781.A0A165C9H3"/>
<keyword evidence="4" id="KW-1133">Transmembrane helix</keyword>
<feature type="transmembrane region" description="Helical" evidence="4">
    <location>
        <begin position="342"/>
        <end position="360"/>
    </location>
</feature>
<feature type="transmembrane region" description="Helical" evidence="4">
    <location>
        <begin position="167"/>
        <end position="190"/>
    </location>
</feature>
<feature type="compositionally biased region" description="Acidic residues" evidence="3">
    <location>
        <begin position="43"/>
        <end position="53"/>
    </location>
</feature>
<feature type="region of interest" description="Disordered" evidence="3">
    <location>
        <begin position="1"/>
        <end position="64"/>
    </location>
</feature>
<dbReference type="OrthoDB" id="6509908at2759"/>
<dbReference type="PANTHER" id="PTHR11360">
    <property type="entry name" value="MONOCARBOXYLATE TRANSPORTER"/>
    <property type="match status" value="1"/>
</dbReference>
<sequence length="463" mass="49849">MSLQLDRSPSRSSHDSARATIVQPEPVPEKDDSERDYEKRDDADEQVASEESDDRQTAEPAAGVDDYPEGGLKAWLVVLGAACVTCATFGFINSWGVFQSIYEENLLRDVEPSTIAWIGSIQYSLVFFPGLLTGRMFDLGWYRIPQLFWSIVLVVAVFLVAECTKYWHFVLVQGIMLGLASGCLFGPVMAVLTHWFKKRRSLAFGIVAVGSAVGGTVFPIAARRLKDEIGFAWSLRVMGFMILMLLGIANLTLHRRLPPVHVSGGLFNFAAFKSVAFSSYCASSFFAFFGIYAVLTYLDVGAISHGVSPEFSFYLISIANASSAVGRLASGVMGDRIGAVNTLIPCTLFAAIMTYIWPYAHTQSSLIAVAVLYGFASGTYVSLLVVPIAHMGDHGDVGRRTGMANTILAIGALAGPPTSGAIATATGSYNALGAFAGSMVVLSCLCMLVTKWAMTGHLLRGKF</sequence>
<keyword evidence="4" id="KW-0472">Membrane</keyword>
<comment type="similarity">
    <text evidence="2">Belongs to the major facilitator superfamily. Monocarboxylate porter (TC 2.A.1.13) family.</text>
</comment>
<feature type="transmembrane region" description="Helical" evidence="4">
    <location>
        <begin position="115"/>
        <end position="132"/>
    </location>
</feature>
<dbReference type="PROSITE" id="PS50850">
    <property type="entry name" value="MFS"/>
    <property type="match status" value="1"/>
</dbReference>
<evidence type="ECO:0000256" key="3">
    <source>
        <dbReference type="SAM" id="MobiDB-lite"/>
    </source>
</evidence>
<keyword evidence="4" id="KW-0812">Transmembrane</keyword>
<feature type="transmembrane region" description="Helical" evidence="4">
    <location>
        <begin position="407"/>
        <end position="425"/>
    </location>
</feature>
<dbReference type="InterPro" id="IPR050327">
    <property type="entry name" value="Proton-linked_MCT"/>
</dbReference>
<dbReference type="PANTHER" id="PTHR11360:SF177">
    <property type="entry name" value="RIBOFLAVIN TRANSPORTER MCH5"/>
    <property type="match status" value="1"/>
</dbReference>
<dbReference type="InterPro" id="IPR011701">
    <property type="entry name" value="MFS"/>
</dbReference>
<feature type="compositionally biased region" description="Basic and acidic residues" evidence="3">
    <location>
        <begin position="27"/>
        <end position="42"/>
    </location>
</feature>
<feature type="domain" description="Major facilitator superfamily (MFS) profile" evidence="5">
    <location>
        <begin position="276"/>
        <end position="463"/>
    </location>
</feature>
<name>A0A165C9H3_EXIGL</name>
<dbReference type="GO" id="GO:0016020">
    <property type="term" value="C:membrane"/>
    <property type="evidence" value="ECO:0007669"/>
    <property type="project" value="UniProtKB-SubCell"/>
</dbReference>
<dbReference type="EMBL" id="KV426348">
    <property type="protein sequence ID" value="KZV82065.1"/>
    <property type="molecule type" value="Genomic_DNA"/>
</dbReference>
<evidence type="ECO:0000256" key="4">
    <source>
        <dbReference type="SAM" id="Phobius"/>
    </source>
</evidence>
<feature type="transmembrane region" description="Helical" evidence="4">
    <location>
        <begin position="366"/>
        <end position="386"/>
    </location>
</feature>
<dbReference type="Gene3D" id="1.20.1250.20">
    <property type="entry name" value="MFS general substrate transporter like domains"/>
    <property type="match status" value="2"/>
</dbReference>
<feature type="transmembrane region" description="Helical" evidence="4">
    <location>
        <begin position="431"/>
        <end position="454"/>
    </location>
</feature>
<dbReference type="InterPro" id="IPR020846">
    <property type="entry name" value="MFS_dom"/>
</dbReference>
<dbReference type="Pfam" id="PF07690">
    <property type="entry name" value="MFS_1"/>
    <property type="match status" value="1"/>
</dbReference>
<feature type="transmembrane region" description="Helical" evidence="4">
    <location>
        <begin position="74"/>
        <end position="95"/>
    </location>
</feature>
<gene>
    <name evidence="6" type="ORF">EXIGLDRAFT_685303</name>
</gene>
<evidence type="ECO:0000313" key="6">
    <source>
        <dbReference type="EMBL" id="KZV82065.1"/>
    </source>
</evidence>
<keyword evidence="7" id="KW-1185">Reference proteome</keyword>
<feature type="transmembrane region" description="Helical" evidence="4">
    <location>
        <begin position="144"/>
        <end position="161"/>
    </location>
</feature>
<dbReference type="InterPro" id="IPR036259">
    <property type="entry name" value="MFS_trans_sf"/>
</dbReference>
<dbReference type="Proteomes" id="UP000077266">
    <property type="component" value="Unassembled WGS sequence"/>
</dbReference>
<comment type="subcellular location">
    <subcellularLocation>
        <location evidence="1">Membrane</location>
        <topology evidence="1">Multi-pass membrane protein</topology>
    </subcellularLocation>
</comment>
<evidence type="ECO:0000256" key="2">
    <source>
        <dbReference type="ARBA" id="ARBA00006727"/>
    </source>
</evidence>
<accession>A0A165C9H3</accession>
<protein>
    <submittedName>
        <fullName evidence="6">MFS general substrate transporter</fullName>
    </submittedName>
</protein>
<feature type="transmembrane region" description="Helical" evidence="4">
    <location>
        <begin position="202"/>
        <end position="221"/>
    </location>
</feature>
<evidence type="ECO:0000313" key="7">
    <source>
        <dbReference type="Proteomes" id="UP000077266"/>
    </source>
</evidence>
<evidence type="ECO:0000256" key="1">
    <source>
        <dbReference type="ARBA" id="ARBA00004141"/>
    </source>
</evidence>
<evidence type="ECO:0000259" key="5">
    <source>
        <dbReference type="PROSITE" id="PS50850"/>
    </source>
</evidence>
<dbReference type="GO" id="GO:0022857">
    <property type="term" value="F:transmembrane transporter activity"/>
    <property type="evidence" value="ECO:0007669"/>
    <property type="project" value="InterPro"/>
</dbReference>
<feature type="compositionally biased region" description="Basic and acidic residues" evidence="3">
    <location>
        <begin position="8"/>
        <end position="17"/>
    </location>
</feature>
<dbReference type="SUPFAM" id="SSF103473">
    <property type="entry name" value="MFS general substrate transporter"/>
    <property type="match status" value="1"/>
</dbReference>
<proteinExistence type="inferred from homology"/>
<feature type="transmembrane region" description="Helical" evidence="4">
    <location>
        <begin position="265"/>
        <end position="291"/>
    </location>
</feature>
<organism evidence="6 7">
    <name type="scientific">Exidia glandulosa HHB12029</name>
    <dbReference type="NCBI Taxonomy" id="1314781"/>
    <lineage>
        <taxon>Eukaryota</taxon>
        <taxon>Fungi</taxon>
        <taxon>Dikarya</taxon>
        <taxon>Basidiomycota</taxon>
        <taxon>Agaricomycotina</taxon>
        <taxon>Agaricomycetes</taxon>
        <taxon>Auriculariales</taxon>
        <taxon>Exidiaceae</taxon>
        <taxon>Exidia</taxon>
    </lineage>
</organism>